<keyword evidence="1" id="KW-0812">Transmembrane</keyword>
<comment type="caution">
    <text evidence="2">The sequence shown here is derived from an EMBL/GenBank/DDBJ whole genome shotgun (WGS) entry which is preliminary data.</text>
</comment>
<reference evidence="2 3" key="1">
    <citation type="journal article" date="2014" name="Nature">
        <title>An environmental bacterial taxon with a large and distinct metabolic repertoire.</title>
        <authorList>
            <person name="Wilson M.C."/>
            <person name="Mori T."/>
            <person name="Ruckert C."/>
            <person name="Uria A.R."/>
            <person name="Helf M.J."/>
            <person name="Takada K."/>
            <person name="Gernert C."/>
            <person name="Steffens U.A."/>
            <person name="Heycke N."/>
            <person name="Schmitt S."/>
            <person name="Rinke C."/>
            <person name="Helfrich E.J."/>
            <person name="Brachmann A.O."/>
            <person name="Gurgui C."/>
            <person name="Wakimoto T."/>
            <person name="Kracht M."/>
            <person name="Crusemann M."/>
            <person name="Hentschel U."/>
            <person name="Abe I."/>
            <person name="Matsunaga S."/>
            <person name="Kalinowski J."/>
            <person name="Takeyama H."/>
            <person name="Piel J."/>
        </authorList>
    </citation>
    <scope>NUCLEOTIDE SEQUENCE [LARGE SCALE GENOMIC DNA]</scope>
    <source>
        <strain evidence="3">TSY1</strain>
    </source>
</reference>
<feature type="transmembrane region" description="Helical" evidence="1">
    <location>
        <begin position="89"/>
        <end position="110"/>
    </location>
</feature>
<feature type="transmembrane region" description="Helical" evidence="1">
    <location>
        <begin position="53"/>
        <end position="77"/>
    </location>
</feature>
<organism evidence="2 3">
    <name type="scientific">Entotheonella factor</name>
    <dbReference type="NCBI Taxonomy" id="1429438"/>
    <lineage>
        <taxon>Bacteria</taxon>
        <taxon>Pseudomonadati</taxon>
        <taxon>Nitrospinota/Tectimicrobiota group</taxon>
        <taxon>Candidatus Tectimicrobiota</taxon>
        <taxon>Candidatus Entotheonellia</taxon>
        <taxon>Candidatus Entotheonellales</taxon>
        <taxon>Candidatus Entotheonellaceae</taxon>
        <taxon>Candidatus Entotheonella</taxon>
    </lineage>
</organism>
<evidence type="ECO:0000313" key="2">
    <source>
        <dbReference type="EMBL" id="ETX02802.1"/>
    </source>
</evidence>
<feature type="transmembrane region" description="Helical" evidence="1">
    <location>
        <begin position="30"/>
        <end position="47"/>
    </location>
</feature>
<dbReference type="Pfam" id="PF04020">
    <property type="entry name" value="Phage_holin_4_2"/>
    <property type="match status" value="1"/>
</dbReference>
<sequence>MLDLGLQWLLSAVSLTLISNFLPGFRLKNFGTALIVAGIYGVLHVLFSWLLKVIFFLPMFLTLGLFALIINAFLLFVTDKLVDDFEIDSLKDTLIGAVLLTVLNFVWRFLF</sequence>
<dbReference type="HOGENOM" id="CLU_120441_2_0_7"/>
<evidence type="ECO:0000313" key="3">
    <source>
        <dbReference type="Proteomes" id="UP000019141"/>
    </source>
</evidence>
<protein>
    <recommendedName>
        <fullName evidence="4">Phage holin family protein</fullName>
    </recommendedName>
</protein>
<keyword evidence="3" id="KW-1185">Reference proteome</keyword>
<proteinExistence type="predicted"/>
<name>W4LZK4_ENTF1</name>
<keyword evidence="1" id="KW-1133">Transmembrane helix</keyword>
<evidence type="ECO:0008006" key="4">
    <source>
        <dbReference type="Google" id="ProtNLM"/>
    </source>
</evidence>
<evidence type="ECO:0000256" key="1">
    <source>
        <dbReference type="SAM" id="Phobius"/>
    </source>
</evidence>
<dbReference type="PANTHER" id="PTHR37309:SF1">
    <property type="entry name" value="SLR0284 PROTEIN"/>
    <property type="match status" value="1"/>
</dbReference>
<dbReference type="AlphaFoldDB" id="W4LZK4"/>
<gene>
    <name evidence="2" type="ORF">ETSY1_02325</name>
</gene>
<dbReference type="EMBL" id="AZHW01000107">
    <property type="protein sequence ID" value="ETX02802.1"/>
    <property type="molecule type" value="Genomic_DNA"/>
</dbReference>
<dbReference type="Proteomes" id="UP000019141">
    <property type="component" value="Unassembled WGS sequence"/>
</dbReference>
<keyword evidence="1" id="KW-0472">Membrane</keyword>
<accession>W4LZK4</accession>
<dbReference type="InterPro" id="IPR007165">
    <property type="entry name" value="Phage_holin_4_2"/>
</dbReference>
<dbReference type="PANTHER" id="PTHR37309">
    <property type="entry name" value="SLR0284 PROTEIN"/>
    <property type="match status" value="1"/>
</dbReference>